<keyword evidence="5" id="KW-1185">Reference proteome</keyword>
<evidence type="ECO:0000259" key="3">
    <source>
        <dbReference type="Pfam" id="PF25226"/>
    </source>
</evidence>
<proteinExistence type="predicted"/>
<keyword evidence="1" id="KW-0732">Signal</keyword>
<accession>A0A1I5Z8K3</accession>
<dbReference type="Pfam" id="PF25226">
    <property type="entry name" value="DUF7844"/>
    <property type="match status" value="1"/>
</dbReference>
<protein>
    <submittedName>
        <fullName evidence="4">Uncharacterized protein</fullName>
    </submittedName>
</protein>
<dbReference type="InterPro" id="IPR025178">
    <property type="entry name" value="Lnb_N"/>
</dbReference>
<feature type="chain" id="PRO_5017225323" evidence="1">
    <location>
        <begin position="26"/>
        <end position="656"/>
    </location>
</feature>
<feature type="domain" description="Lnb N-terminal periplasmic" evidence="2">
    <location>
        <begin position="278"/>
        <end position="436"/>
    </location>
</feature>
<dbReference type="OrthoDB" id="5978971at2"/>
<dbReference type="Pfam" id="PF13387">
    <property type="entry name" value="Lnb_N"/>
    <property type="match status" value="1"/>
</dbReference>
<evidence type="ECO:0000259" key="2">
    <source>
        <dbReference type="Pfam" id="PF13387"/>
    </source>
</evidence>
<dbReference type="RefSeq" id="WP_092435680.1">
    <property type="nucleotide sequence ID" value="NZ_FOXM01000030.1"/>
</dbReference>
<evidence type="ECO:0000313" key="4">
    <source>
        <dbReference type="EMBL" id="SFQ52781.1"/>
    </source>
</evidence>
<gene>
    <name evidence="4" type="ORF">SAMN05216229_13021</name>
</gene>
<sequence length="656" mass="73237">MDWRAALGGLALLLAGLAPVSASTAAPALQLQLQDTGLSAAERQASQALLDEALASLPPRLREQVPRTVAVRWSSALPHAVYGRLTRLDAFALNARLLPALADSSAASQASGRPHATVRRELLATLLHELTHLYDRARAWPAADARLIRRCRQQLASRGEVGLPGECRGQTQRRFTLSDDPRLLDLAGWTQRVGQRGAREADNPQWLRSPDAYELSNPREFVAVNLEYFLLDPQYACRRPSLHRYLREHFAWTPPGAARCADELAFLNAGSDFARQPLGRLDPERIYAIDYLFAEANDNWVSRWGHSMLRLVVCAPGRPRGADCRLDLDQHLVLSYRAFVGDVQLSSWDGLTGAYPSRLFVLPLAQVIDEYTKVELRSLASIPLRLSRTQIRALGERAAELHWSHDGDYWFISNNCAVETLKLLRSGSADPRLHDLDSITPSGLLALLEARGLADRSVLADPHEALRLGYRFDSFRERYQAMFSVARQRLQLPQASVEDWLGLPASARRRHFAAADLRASAALLLLEQAARRRQLQLAQDDLKQDYLGRRERGLSNAAADRTLEQLLAGSGFLSRPAELLDGGYGLPQPGEWQHLQQQSSQRQAQLRQLSDQLDSQLLALLKPERRRELDDGEANIRQIGTQLRELHRASGGLQLP</sequence>
<dbReference type="Proteomes" id="UP000243084">
    <property type="component" value="Unassembled WGS sequence"/>
</dbReference>
<reference evidence="5" key="1">
    <citation type="submission" date="2016-10" db="EMBL/GenBank/DDBJ databases">
        <authorList>
            <person name="Varghese N."/>
            <person name="Submissions S."/>
        </authorList>
    </citation>
    <scope>NUCLEOTIDE SEQUENCE [LARGE SCALE GENOMIC DNA]</scope>
    <source>
        <strain evidence="5">JCM 18195</strain>
    </source>
</reference>
<evidence type="ECO:0000256" key="1">
    <source>
        <dbReference type="SAM" id="SignalP"/>
    </source>
</evidence>
<dbReference type="EMBL" id="FOXM01000030">
    <property type="protein sequence ID" value="SFQ52781.1"/>
    <property type="molecule type" value="Genomic_DNA"/>
</dbReference>
<feature type="signal peptide" evidence="1">
    <location>
        <begin position="1"/>
        <end position="25"/>
    </location>
</feature>
<organism evidence="4 5">
    <name type="scientific">Geopseudomonas sagittaria</name>
    <dbReference type="NCBI Taxonomy" id="1135990"/>
    <lineage>
        <taxon>Bacteria</taxon>
        <taxon>Pseudomonadati</taxon>
        <taxon>Pseudomonadota</taxon>
        <taxon>Gammaproteobacteria</taxon>
        <taxon>Pseudomonadales</taxon>
        <taxon>Pseudomonadaceae</taxon>
        <taxon>Geopseudomonas</taxon>
    </lineage>
</organism>
<dbReference type="InterPro" id="IPR057166">
    <property type="entry name" value="DUF7844"/>
</dbReference>
<dbReference type="AlphaFoldDB" id="A0A1I5Z8K3"/>
<evidence type="ECO:0000313" key="5">
    <source>
        <dbReference type="Proteomes" id="UP000243084"/>
    </source>
</evidence>
<feature type="domain" description="DUF7844" evidence="3">
    <location>
        <begin position="30"/>
        <end position="256"/>
    </location>
</feature>
<name>A0A1I5Z8K3_9GAMM</name>